<dbReference type="PANTHER" id="PTHR38730:SF1">
    <property type="entry name" value="SLL7028 PROTEIN"/>
    <property type="match status" value="1"/>
</dbReference>
<feature type="compositionally biased region" description="Basic and acidic residues" evidence="1">
    <location>
        <begin position="163"/>
        <end position="210"/>
    </location>
</feature>
<sequence length="428" mass="47678">MSNDVETKLSAARTRLILDKPFLGALVLRLPMIAADKGWCPTTATDARAFYYNPDYIEGMNLEQTKFILAHEALHCGLSHFARRLHRQKHRWDVACDLAVNPILISEGLTPTQDALYVEEFNEMTAEEIYPCLDDHPDSQTPDQHLYDDDSSEGGTRGGGSGEEGRERGAGTGRPDKPTETGEGGGREPREGENEKGGSDQPRDGSDGKAGKPPPLSREERDKLAVSWRQRMAGAAQQAMQAGKMGGALARMIDHLLQPQLPWRMLLAKYMNVTARDDYNYSRPSRREGSAIFPSLRSHEVSVVVALDTSGSVSDDEMRQFLSEVNAIKGQVRAKITLMACDTEMAEGGPWHYEPWDEFRLPREFKGGGGTDFRPVFETVDRSVMPPDLLIYFTDGQGEFPEREPTFPVVWLVKGKGQVPWGQRIQLN</sequence>
<accession>A0A1G5PK98</accession>
<dbReference type="OrthoDB" id="9761650at2"/>
<dbReference type="Pfam" id="PF13203">
    <property type="entry name" value="DUF2201_N"/>
    <property type="match status" value="1"/>
</dbReference>
<dbReference type="InterPro" id="IPR036465">
    <property type="entry name" value="vWFA_dom_sf"/>
</dbReference>
<feature type="domain" description="VWA-like" evidence="2">
    <location>
        <begin position="303"/>
        <end position="427"/>
    </location>
</feature>
<name>A0A1G5PK98_9GAMM</name>
<keyword evidence="5" id="KW-1185">Reference proteome</keyword>
<evidence type="ECO:0000313" key="4">
    <source>
        <dbReference type="EMBL" id="SCZ49902.1"/>
    </source>
</evidence>
<evidence type="ECO:0000313" key="5">
    <source>
        <dbReference type="Proteomes" id="UP000199648"/>
    </source>
</evidence>
<protein>
    <submittedName>
        <fullName evidence="4">Predicted metal-dependent peptidase</fullName>
    </submittedName>
</protein>
<gene>
    <name evidence="4" type="ORF">SAMN03097708_00290</name>
</gene>
<organism evidence="4 5">
    <name type="scientific">Thiohalomonas denitrificans</name>
    <dbReference type="NCBI Taxonomy" id="415747"/>
    <lineage>
        <taxon>Bacteria</taxon>
        <taxon>Pseudomonadati</taxon>
        <taxon>Pseudomonadota</taxon>
        <taxon>Gammaproteobacteria</taxon>
        <taxon>Thiohalomonadales</taxon>
        <taxon>Thiohalomonadaceae</taxon>
        <taxon>Thiohalomonas</taxon>
    </lineage>
</organism>
<dbReference type="EMBL" id="FMWD01000001">
    <property type="protein sequence ID" value="SCZ49902.1"/>
    <property type="molecule type" value="Genomic_DNA"/>
</dbReference>
<dbReference type="AlphaFoldDB" id="A0A1G5PK98"/>
<evidence type="ECO:0000259" key="2">
    <source>
        <dbReference type="Pfam" id="PF09967"/>
    </source>
</evidence>
<dbReference type="PANTHER" id="PTHR38730">
    <property type="entry name" value="SLL7028 PROTEIN"/>
    <property type="match status" value="1"/>
</dbReference>
<dbReference type="Proteomes" id="UP000199648">
    <property type="component" value="Unassembled WGS sequence"/>
</dbReference>
<evidence type="ECO:0000259" key="3">
    <source>
        <dbReference type="Pfam" id="PF13203"/>
    </source>
</evidence>
<dbReference type="Pfam" id="PF09967">
    <property type="entry name" value="DUF2201"/>
    <property type="match status" value="1"/>
</dbReference>
<evidence type="ECO:0000256" key="1">
    <source>
        <dbReference type="SAM" id="MobiDB-lite"/>
    </source>
</evidence>
<dbReference type="STRING" id="415747.SAMN03097708_00290"/>
<feature type="region of interest" description="Disordered" evidence="1">
    <location>
        <begin position="132"/>
        <end position="223"/>
    </location>
</feature>
<dbReference type="SUPFAM" id="SSF53300">
    <property type="entry name" value="vWA-like"/>
    <property type="match status" value="1"/>
</dbReference>
<feature type="domain" description="Putative metallopeptidase" evidence="3">
    <location>
        <begin position="6"/>
        <end position="288"/>
    </location>
</feature>
<dbReference type="InterPro" id="IPR018698">
    <property type="entry name" value="VWA-like_dom"/>
</dbReference>
<dbReference type="RefSeq" id="WP_092991845.1">
    <property type="nucleotide sequence ID" value="NZ_FMWD01000001.1"/>
</dbReference>
<reference evidence="4 5" key="1">
    <citation type="submission" date="2016-10" db="EMBL/GenBank/DDBJ databases">
        <authorList>
            <person name="de Groot N.N."/>
        </authorList>
    </citation>
    <scope>NUCLEOTIDE SEQUENCE [LARGE SCALE GENOMIC DNA]</scope>
    <source>
        <strain evidence="4 5">HLD2</strain>
    </source>
</reference>
<dbReference type="InterPro" id="IPR025154">
    <property type="entry name" value="Put_metallopeptidase_dom"/>
</dbReference>
<proteinExistence type="predicted"/>